<feature type="transmembrane region" description="Helical" evidence="7">
    <location>
        <begin position="92"/>
        <end position="111"/>
    </location>
</feature>
<evidence type="ECO:0000256" key="3">
    <source>
        <dbReference type="ARBA" id="ARBA00022989"/>
    </source>
</evidence>
<dbReference type="OrthoDB" id="5413793at2759"/>
<evidence type="ECO:0000256" key="4">
    <source>
        <dbReference type="ARBA" id="ARBA00023136"/>
    </source>
</evidence>
<sequence length="324" mass="36109">MSYAVATLIGVSSTLLVLITVFIVIRFFVRSVLLRSIDWDDALVFISYCLTVVFLSAVLAMTDVGFGSHMDVVSTDDLHEFLKLQTVTMLSYIWGFVTVKMSFAVLYVRLLPGIVPRRINQGLLVLLLAEGIEECLVVIFRCNPVDKAWTPLKEGTCLDLRSFYYASFGVKLATDIILFAQPIPVVWRLQLSTAKRIGVVLMLSLGLFVCVISIIRVTYISIIKGDITYALVDPMLWSEVEVCALILCACIPSFRPFLRCFPSVNKALGLSSGRESDTPYHRDVSLGRPSIISTGRSDKHKQSRGEYTSHRTSRSQVQLPLANP</sequence>
<dbReference type="PANTHER" id="PTHR33048">
    <property type="entry name" value="PTH11-LIKE INTEGRAL MEMBRANE PROTEIN (AFU_ORTHOLOGUE AFUA_5G11245)"/>
    <property type="match status" value="1"/>
</dbReference>
<evidence type="ECO:0000256" key="1">
    <source>
        <dbReference type="ARBA" id="ARBA00004141"/>
    </source>
</evidence>
<keyword evidence="3 7" id="KW-1133">Transmembrane helix</keyword>
<evidence type="ECO:0000259" key="8">
    <source>
        <dbReference type="Pfam" id="PF20684"/>
    </source>
</evidence>
<dbReference type="GO" id="GO:0016020">
    <property type="term" value="C:membrane"/>
    <property type="evidence" value="ECO:0007669"/>
    <property type="project" value="UniProtKB-SubCell"/>
</dbReference>
<evidence type="ECO:0000256" key="7">
    <source>
        <dbReference type="SAM" id="Phobius"/>
    </source>
</evidence>
<evidence type="ECO:0000313" key="10">
    <source>
        <dbReference type="Proteomes" id="UP000717696"/>
    </source>
</evidence>
<dbReference type="PANTHER" id="PTHR33048:SF123">
    <property type="entry name" value="INTEGRAL MEMBRANE PROTEIN"/>
    <property type="match status" value="1"/>
</dbReference>
<comment type="subcellular location">
    <subcellularLocation>
        <location evidence="1">Membrane</location>
        <topology evidence="1">Multi-pass membrane protein</topology>
    </subcellularLocation>
</comment>
<feature type="region of interest" description="Disordered" evidence="6">
    <location>
        <begin position="272"/>
        <end position="324"/>
    </location>
</feature>
<organism evidence="9 10">
    <name type="scientific">Dactylonectria estremocensis</name>
    <dbReference type="NCBI Taxonomy" id="1079267"/>
    <lineage>
        <taxon>Eukaryota</taxon>
        <taxon>Fungi</taxon>
        <taxon>Dikarya</taxon>
        <taxon>Ascomycota</taxon>
        <taxon>Pezizomycotina</taxon>
        <taxon>Sordariomycetes</taxon>
        <taxon>Hypocreomycetidae</taxon>
        <taxon>Hypocreales</taxon>
        <taxon>Nectriaceae</taxon>
        <taxon>Dactylonectria</taxon>
    </lineage>
</organism>
<keyword evidence="4 7" id="KW-0472">Membrane</keyword>
<reference evidence="9" key="1">
    <citation type="journal article" date="2021" name="Nat. Commun.">
        <title>Genetic determinants of endophytism in the Arabidopsis root mycobiome.</title>
        <authorList>
            <person name="Mesny F."/>
            <person name="Miyauchi S."/>
            <person name="Thiergart T."/>
            <person name="Pickel B."/>
            <person name="Atanasova L."/>
            <person name="Karlsson M."/>
            <person name="Huettel B."/>
            <person name="Barry K.W."/>
            <person name="Haridas S."/>
            <person name="Chen C."/>
            <person name="Bauer D."/>
            <person name="Andreopoulos W."/>
            <person name="Pangilinan J."/>
            <person name="LaButti K."/>
            <person name="Riley R."/>
            <person name="Lipzen A."/>
            <person name="Clum A."/>
            <person name="Drula E."/>
            <person name="Henrissat B."/>
            <person name="Kohler A."/>
            <person name="Grigoriev I.V."/>
            <person name="Martin F.M."/>
            <person name="Hacquard S."/>
        </authorList>
    </citation>
    <scope>NUCLEOTIDE SEQUENCE</scope>
    <source>
        <strain evidence="9">MPI-CAGE-AT-0021</strain>
    </source>
</reference>
<feature type="domain" description="Rhodopsin" evidence="8">
    <location>
        <begin position="25"/>
        <end position="259"/>
    </location>
</feature>
<accession>A0A9P9CX00</accession>
<name>A0A9P9CX00_9HYPO</name>
<evidence type="ECO:0000256" key="2">
    <source>
        <dbReference type="ARBA" id="ARBA00022692"/>
    </source>
</evidence>
<dbReference type="AlphaFoldDB" id="A0A9P9CX00"/>
<keyword evidence="10" id="KW-1185">Reference proteome</keyword>
<dbReference type="InterPro" id="IPR049326">
    <property type="entry name" value="Rhodopsin_dom_fungi"/>
</dbReference>
<feature type="transmembrane region" description="Helical" evidence="7">
    <location>
        <begin position="199"/>
        <end position="223"/>
    </location>
</feature>
<feature type="transmembrane region" description="Helical" evidence="7">
    <location>
        <begin position="235"/>
        <end position="254"/>
    </location>
</feature>
<evidence type="ECO:0000256" key="5">
    <source>
        <dbReference type="ARBA" id="ARBA00038359"/>
    </source>
</evidence>
<comment type="similarity">
    <text evidence="5">Belongs to the SAT4 family.</text>
</comment>
<feature type="transmembrane region" description="Helical" evidence="7">
    <location>
        <begin position="6"/>
        <end position="29"/>
    </location>
</feature>
<dbReference type="Pfam" id="PF20684">
    <property type="entry name" value="Fung_rhodopsin"/>
    <property type="match status" value="1"/>
</dbReference>
<feature type="compositionally biased region" description="Basic and acidic residues" evidence="6">
    <location>
        <begin position="274"/>
        <end position="285"/>
    </location>
</feature>
<evidence type="ECO:0000256" key="6">
    <source>
        <dbReference type="SAM" id="MobiDB-lite"/>
    </source>
</evidence>
<comment type="caution">
    <text evidence="9">The sequence shown here is derived from an EMBL/GenBank/DDBJ whole genome shotgun (WGS) entry which is preliminary data.</text>
</comment>
<gene>
    <name evidence="9" type="ORF">B0J13DRAFT_333383</name>
</gene>
<proteinExistence type="inferred from homology"/>
<protein>
    <recommendedName>
        <fullName evidence="8">Rhodopsin domain-containing protein</fullName>
    </recommendedName>
</protein>
<dbReference type="EMBL" id="JAGMUU010000094">
    <property type="protein sequence ID" value="KAH7108625.1"/>
    <property type="molecule type" value="Genomic_DNA"/>
</dbReference>
<dbReference type="InterPro" id="IPR052337">
    <property type="entry name" value="SAT4-like"/>
</dbReference>
<evidence type="ECO:0000313" key="9">
    <source>
        <dbReference type="EMBL" id="KAH7108625.1"/>
    </source>
</evidence>
<feature type="transmembrane region" description="Helical" evidence="7">
    <location>
        <begin position="41"/>
        <end position="61"/>
    </location>
</feature>
<keyword evidence="2 7" id="KW-0812">Transmembrane</keyword>
<dbReference type="Proteomes" id="UP000717696">
    <property type="component" value="Unassembled WGS sequence"/>
</dbReference>